<dbReference type="PANTHER" id="PTHR43026">
    <property type="entry name" value="2-HYDROXYACID DEHYDROGENASE HOMOLOG 1-RELATED"/>
    <property type="match status" value="1"/>
</dbReference>
<evidence type="ECO:0000313" key="7">
    <source>
        <dbReference type="EMBL" id="KAK3948864.1"/>
    </source>
</evidence>
<dbReference type="PROSITE" id="PS00670">
    <property type="entry name" value="D_2_HYDROXYACID_DH_2"/>
    <property type="match status" value="1"/>
</dbReference>
<dbReference type="EMBL" id="MU859240">
    <property type="protein sequence ID" value="KAK3948864.1"/>
    <property type="molecule type" value="Genomic_DNA"/>
</dbReference>
<dbReference type="SUPFAM" id="SSF51735">
    <property type="entry name" value="NAD(P)-binding Rossmann-fold domains"/>
    <property type="match status" value="1"/>
</dbReference>
<dbReference type="PROSITE" id="PS00065">
    <property type="entry name" value="D_2_HYDROXYACID_DH_1"/>
    <property type="match status" value="1"/>
</dbReference>
<dbReference type="Proteomes" id="UP001303222">
    <property type="component" value="Unassembled WGS sequence"/>
</dbReference>
<name>A0AAN6NN11_9PEZI</name>
<dbReference type="GO" id="GO:0051287">
    <property type="term" value="F:NAD binding"/>
    <property type="evidence" value="ECO:0007669"/>
    <property type="project" value="InterPro"/>
</dbReference>
<organism evidence="7 8">
    <name type="scientific">Pseudoneurospora amorphoporcata</name>
    <dbReference type="NCBI Taxonomy" id="241081"/>
    <lineage>
        <taxon>Eukaryota</taxon>
        <taxon>Fungi</taxon>
        <taxon>Dikarya</taxon>
        <taxon>Ascomycota</taxon>
        <taxon>Pezizomycotina</taxon>
        <taxon>Sordariomycetes</taxon>
        <taxon>Sordariomycetidae</taxon>
        <taxon>Sordariales</taxon>
        <taxon>Sordariaceae</taxon>
        <taxon>Pseudoneurospora</taxon>
    </lineage>
</organism>
<feature type="domain" description="D-isomer specific 2-hydroxyacid dehydrogenase NAD-binding" evidence="6">
    <location>
        <begin position="128"/>
        <end position="313"/>
    </location>
</feature>
<dbReference type="Pfam" id="PF02826">
    <property type="entry name" value="2-Hacid_dh_C"/>
    <property type="match status" value="1"/>
</dbReference>
<dbReference type="PANTHER" id="PTHR43026:SF1">
    <property type="entry name" value="2-HYDROXYACID DEHYDROGENASE HOMOLOG 1-RELATED"/>
    <property type="match status" value="1"/>
</dbReference>
<protein>
    <recommendedName>
        <fullName evidence="9">D-lactate dehydrogenase</fullName>
    </recommendedName>
</protein>
<dbReference type="InterPro" id="IPR006140">
    <property type="entry name" value="D-isomer_DH_NAD-bd"/>
</dbReference>
<feature type="domain" description="D-isomer specific 2-hydroxyacid dehydrogenase catalytic" evidence="5">
    <location>
        <begin position="30"/>
        <end position="343"/>
    </location>
</feature>
<keyword evidence="8" id="KW-1185">Reference proteome</keyword>
<dbReference type="Pfam" id="PF00389">
    <property type="entry name" value="2-Hacid_dh"/>
    <property type="match status" value="1"/>
</dbReference>
<dbReference type="InterPro" id="IPR006139">
    <property type="entry name" value="D-isomer_2_OHA_DH_cat_dom"/>
</dbReference>
<reference evidence="7" key="2">
    <citation type="submission" date="2023-06" db="EMBL/GenBank/DDBJ databases">
        <authorList>
            <consortium name="Lawrence Berkeley National Laboratory"/>
            <person name="Mondo S.J."/>
            <person name="Hensen N."/>
            <person name="Bonometti L."/>
            <person name="Westerberg I."/>
            <person name="Brannstrom I.O."/>
            <person name="Guillou S."/>
            <person name="Cros-Aarteil S."/>
            <person name="Calhoun S."/>
            <person name="Haridas S."/>
            <person name="Kuo A."/>
            <person name="Pangilinan J."/>
            <person name="Riley R."/>
            <person name="Labutti K."/>
            <person name="Andreopoulos B."/>
            <person name="Lipzen A."/>
            <person name="Chen C."/>
            <person name="Yanf M."/>
            <person name="Daum C."/>
            <person name="Ng V."/>
            <person name="Clum A."/>
            <person name="Steindorff A."/>
            <person name="Ohm R."/>
            <person name="Martin F."/>
            <person name="Silar P."/>
            <person name="Natvig D."/>
            <person name="Lalanne C."/>
            <person name="Gautier V."/>
            <person name="Ament-Velasquez S.L."/>
            <person name="Kruys A."/>
            <person name="Hutchinson M.I."/>
            <person name="Powell A.J."/>
            <person name="Barry K."/>
            <person name="Miller A.N."/>
            <person name="Grigoriev I.V."/>
            <person name="Debuchy R."/>
            <person name="Gladieux P."/>
            <person name="Thoren M.H."/>
            <person name="Johannesson H."/>
        </authorList>
    </citation>
    <scope>NUCLEOTIDE SEQUENCE</scope>
    <source>
        <strain evidence="7">CBS 626.80</strain>
    </source>
</reference>
<evidence type="ECO:0000259" key="6">
    <source>
        <dbReference type="Pfam" id="PF02826"/>
    </source>
</evidence>
<proteinExistence type="inferred from homology"/>
<evidence type="ECO:0000256" key="4">
    <source>
        <dbReference type="RuleBase" id="RU003719"/>
    </source>
</evidence>
<reference evidence="7" key="1">
    <citation type="journal article" date="2023" name="Mol. Phylogenet. Evol.">
        <title>Genome-scale phylogeny and comparative genomics of the fungal order Sordariales.</title>
        <authorList>
            <person name="Hensen N."/>
            <person name="Bonometti L."/>
            <person name="Westerberg I."/>
            <person name="Brannstrom I.O."/>
            <person name="Guillou S."/>
            <person name="Cros-Aarteil S."/>
            <person name="Calhoun S."/>
            <person name="Haridas S."/>
            <person name="Kuo A."/>
            <person name="Mondo S."/>
            <person name="Pangilinan J."/>
            <person name="Riley R."/>
            <person name="LaButti K."/>
            <person name="Andreopoulos B."/>
            <person name="Lipzen A."/>
            <person name="Chen C."/>
            <person name="Yan M."/>
            <person name="Daum C."/>
            <person name="Ng V."/>
            <person name="Clum A."/>
            <person name="Steindorff A."/>
            <person name="Ohm R.A."/>
            <person name="Martin F."/>
            <person name="Silar P."/>
            <person name="Natvig D.O."/>
            <person name="Lalanne C."/>
            <person name="Gautier V."/>
            <person name="Ament-Velasquez S.L."/>
            <person name="Kruys A."/>
            <person name="Hutchinson M.I."/>
            <person name="Powell A.J."/>
            <person name="Barry K."/>
            <person name="Miller A.N."/>
            <person name="Grigoriev I.V."/>
            <person name="Debuchy R."/>
            <person name="Gladieux P."/>
            <person name="Hiltunen Thoren M."/>
            <person name="Johannesson H."/>
        </authorList>
    </citation>
    <scope>NUCLEOTIDE SEQUENCE</scope>
    <source>
        <strain evidence="7">CBS 626.80</strain>
    </source>
</reference>
<dbReference type="InterPro" id="IPR036291">
    <property type="entry name" value="NAD(P)-bd_dom_sf"/>
</dbReference>
<keyword evidence="3" id="KW-0520">NAD</keyword>
<evidence type="ECO:0008006" key="9">
    <source>
        <dbReference type="Google" id="ProtNLM"/>
    </source>
</evidence>
<dbReference type="CDD" id="cd12183">
    <property type="entry name" value="LDH_like_2"/>
    <property type="match status" value="1"/>
</dbReference>
<dbReference type="AlphaFoldDB" id="A0AAN6NN11"/>
<evidence type="ECO:0000256" key="3">
    <source>
        <dbReference type="ARBA" id="ARBA00023027"/>
    </source>
</evidence>
<comment type="similarity">
    <text evidence="1 4">Belongs to the D-isomer specific 2-hydroxyacid dehydrogenase family.</text>
</comment>
<sequence>MEVAVFSAKPYDREYLSQVHAARYSHTNMDNSHAQQSQLPRTELVFHDFPLSVETVPLAVGATAVCVFVNDTLNVPVLKALHQEGVRAILLRCAGYNNVDLEEAERLGFFVANVPSYSPEAVAEFAIALIQTLNRKTHRAYNRVREGNFNLDGLLGRTLHGKTVGIIGTGKIGISLARILQGFGCKLIAYDPYPADAFKPYGEYASLDELLPQSDFVSLHCPLTDQTKHIINEKTLAKMKKDAMLVNTSRGGLINTKAVIDALKSHQLGGLALDVYEGESALFYQDHSGGIIQDDEIMRLTTFHNVILCGHQAFFTEEALTEIADSTLKNLEDFIRGVPCKNSLVAEGHLTARRDSVPVRI</sequence>
<evidence type="ECO:0000259" key="5">
    <source>
        <dbReference type="Pfam" id="PF00389"/>
    </source>
</evidence>
<evidence type="ECO:0000256" key="1">
    <source>
        <dbReference type="ARBA" id="ARBA00005854"/>
    </source>
</evidence>
<dbReference type="InterPro" id="IPR029752">
    <property type="entry name" value="D-isomer_DH_CS1"/>
</dbReference>
<keyword evidence="2 4" id="KW-0560">Oxidoreductase</keyword>
<dbReference type="PROSITE" id="PS00671">
    <property type="entry name" value="D_2_HYDROXYACID_DH_3"/>
    <property type="match status" value="1"/>
</dbReference>
<dbReference type="SUPFAM" id="SSF52283">
    <property type="entry name" value="Formate/glycerate dehydrogenase catalytic domain-like"/>
    <property type="match status" value="1"/>
</dbReference>
<comment type="caution">
    <text evidence="7">The sequence shown here is derived from an EMBL/GenBank/DDBJ whole genome shotgun (WGS) entry which is preliminary data.</text>
</comment>
<accession>A0AAN6NN11</accession>
<dbReference type="InterPro" id="IPR029753">
    <property type="entry name" value="D-isomer_DH_CS"/>
</dbReference>
<evidence type="ECO:0000313" key="8">
    <source>
        <dbReference type="Proteomes" id="UP001303222"/>
    </source>
</evidence>
<evidence type="ECO:0000256" key="2">
    <source>
        <dbReference type="ARBA" id="ARBA00023002"/>
    </source>
</evidence>
<dbReference type="GO" id="GO:0008720">
    <property type="term" value="F:D-lactate dehydrogenase (NAD+) activity"/>
    <property type="evidence" value="ECO:0007669"/>
    <property type="project" value="TreeGrafter"/>
</dbReference>
<gene>
    <name evidence="7" type="ORF">QBC32DRAFT_350468</name>
</gene>
<dbReference type="Gene3D" id="3.40.50.720">
    <property type="entry name" value="NAD(P)-binding Rossmann-like Domain"/>
    <property type="match status" value="2"/>
</dbReference>
<dbReference type="InterPro" id="IPR058205">
    <property type="entry name" value="D-LDH-like"/>
</dbReference>